<reference evidence="2 3" key="1">
    <citation type="submission" date="2014-02" db="EMBL/GenBank/DDBJ databases">
        <title>Draft genome sequence of Lysinibacillus sinduriensis JCM 15800.</title>
        <authorList>
            <person name="Zhang F."/>
            <person name="Wang G."/>
            <person name="Zhang L."/>
        </authorList>
    </citation>
    <scope>NUCLEOTIDE SEQUENCE [LARGE SCALE GENOMIC DNA]</scope>
    <source>
        <strain evidence="2 3">JCM 15800</strain>
    </source>
</reference>
<dbReference type="Pfam" id="PF15980">
    <property type="entry name" value="ComGF"/>
    <property type="match status" value="1"/>
</dbReference>
<name>A0A0A3IID2_9BACL</name>
<dbReference type="NCBIfam" id="NF041002">
    <property type="entry name" value="pilin_ComGF"/>
    <property type="match status" value="1"/>
</dbReference>
<dbReference type="Proteomes" id="UP000030408">
    <property type="component" value="Unassembled WGS sequence"/>
</dbReference>
<keyword evidence="1" id="KW-1133">Transmembrane helix</keyword>
<evidence type="ECO:0000313" key="3">
    <source>
        <dbReference type="Proteomes" id="UP000030408"/>
    </source>
</evidence>
<accession>A0A0A3IID2</accession>
<comment type="caution">
    <text evidence="2">The sequence shown here is derived from an EMBL/GenBank/DDBJ whole genome shotgun (WGS) entry which is preliminary data.</text>
</comment>
<dbReference type="AlphaFoldDB" id="A0A0A3IID2"/>
<evidence type="ECO:0000256" key="1">
    <source>
        <dbReference type="SAM" id="Phobius"/>
    </source>
</evidence>
<keyword evidence="3" id="KW-1185">Reference proteome</keyword>
<dbReference type="STRING" id="1384057.CD33_16105"/>
<dbReference type="eggNOG" id="COG4940">
    <property type="taxonomic scope" value="Bacteria"/>
</dbReference>
<proteinExistence type="predicted"/>
<keyword evidence="1" id="KW-0472">Membrane</keyword>
<dbReference type="EMBL" id="JPVO01000054">
    <property type="protein sequence ID" value="KGR74612.1"/>
    <property type="molecule type" value="Genomic_DNA"/>
</dbReference>
<dbReference type="OrthoDB" id="2361316at2"/>
<keyword evidence="1" id="KW-0812">Transmembrane</keyword>
<dbReference type="InterPro" id="IPR016977">
    <property type="entry name" value="ComGF"/>
</dbReference>
<evidence type="ECO:0008006" key="4">
    <source>
        <dbReference type="Google" id="ProtNLM"/>
    </source>
</evidence>
<sequence length="153" mass="18121">MYQSKWRIIQSNHGYTLLESLFSFVVFVLLSQVLLLVVFWIKQMDTTFLTREHAQWELFVQDVQSFFINVEEVKISNQSQTLEVFYKNPYESVKLNRSGDVLRQLINNQGNIPLLVGVDHTLFDWDGNFITISVKFQNGMEKERRFFVQTDTK</sequence>
<dbReference type="RefSeq" id="WP_036201977.1">
    <property type="nucleotide sequence ID" value="NZ_AVCY01000002.1"/>
</dbReference>
<gene>
    <name evidence="2" type="ORF">CD33_16105</name>
</gene>
<organism evidence="2 3">
    <name type="scientific">Ureibacillus sinduriensis BLB-1 = JCM 15800</name>
    <dbReference type="NCBI Taxonomy" id="1384057"/>
    <lineage>
        <taxon>Bacteria</taxon>
        <taxon>Bacillati</taxon>
        <taxon>Bacillota</taxon>
        <taxon>Bacilli</taxon>
        <taxon>Bacillales</taxon>
        <taxon>Caryophanaceae</taxon>
        <taxon>Ureibacillus</taxon>
    </lineage>
</organism>
<feature type="transmembrane region" description="Helical" evidence="1">
    <location>
        <begin position="20"/>
        <end position="41"/>
    </location>
</feature>
<protein>
    <recommendedName>
        <fullName evidence="4">Competence protein ComGF</fullName>
    </recommendedName>
</protein>
<evidence type="ECO:0000313" key="2">
    <source>
        <dbReference type="EMBL" id="KGR74612.1"/>
    </source>
</evidence>